<comment type="similarity">
    <text evidence="2">Belongs to the major facilitator superfamily. MFSD6 family.</text>
</comment>
<feature type="transmembrane region" description="Helical" evidence="6">
    <location>
        <begin position="326"/>
        <end position="346"/>
    </location>
</feature>
<feature type="transmembrane region" description="Helical" evidence="6">
    <location>
        <begin position="409"/>
        <end position="430"/>
    </location>
</feature>
<feature type="transmembrane region" description="Helical" evidence="6">
    <location>
        <begin position="295"/>
        <end position="314"/>
    </location>
</feature>
<proteinExistence type="inferred from homology"/>
<dbReference type="CDD" id="cd17335">
    <property type="entry name" value="MFS_MFSD6"/>
    <property type="match status" value="1"/>
</dbReference>
<feature type="transmembrane region" description="Helical" evidence="6">
    <location>
        <begin position="366"/>
        <end position="389"/>
    </location>
</feature>
<dbReference type="PANTHER" id="PTHR16172:SF30">
    <property type="entry name" value="SUGAR BABY, ISOFORM C"/>
    <property type="match status" value="1"/>
</dbReference>
<keyword evidence="5 6" id="KW-0472">Membrane</keyword>
<feature type="transmembrane region" description="Helical" evidence="6">
    <location>
        <begin position="253"/>
        <end position="283"/>
    </location>
</feature>
<feature type="transmembrane region" description="Helical" evidence="6">
    <location>
        <begin position="76"/>
        <end position="94"/>
    </location>
</feature>
<protein>
    <submittedName>
        <fullName evidence="9">Major facilitator superfamily domain-containing protein 6-A</fullName>
    </submittedName>
</protein>
<sequence length="586" mass="65419">MGKFTVNKKLWPMKGHYFLWNAGTAPVTPFLSVYAKQLGFSGFVVGIIYTIMPIAGMFAKPIMGAIADKYRCQKKMFMTMIVITAIAFTCLQYVPKIDDGPNFKVRLYCEYGETAFDTCIGPSNMTNDQALTAIVNGLPGKTTQCRMACPLNTKQWDIVADGWGEEQFKGRESGVFNFTAHAPLEKVMQFNAPCVYFRIMNATLPSGRVQPPKCLGDNIIRTICDVSCDMHEVNALLPKPVLSDENVTSYYQFWLFLGLMIIAWIGQAVVVSVSDAICFELLADKPNKYGIQRSFGSLGWGVFSIIAGLVMDAMSSGEAEKNYTGVFYMSLAILVLDLLVASRLNYDQKKMSASILRDVTRLLANIRIFIFMLWCIFVGLCTGLIWNFLFWLLEELAGDNKEWMKTLEGLVMAIQCLGGELPFFFLSGWICKKLGHVHSMTLILLVIGIRYILYSILTNPWWVLPIELLNGITFGLFYACMASYASIVAPPGTSTTVQGLVGAAFEGIGVSIGSFLGGYFHDKYSASITFRIFGIASLIACLLHALVQYIVMRRSSNKDFRQYSSSRENFEIFADEQQELTLVEAY</sequence>
<reference evidence="9" key="1">
    <citation type="submission" date="2025-08" db="UniProtKB">
        <authorList>
            <consortium name="RefSeq"/>
        </authorList>
    </citation>
    <scope>IDENTIFICATION</scope>
    <source>
        <tissue evidence="9">Whole Larva</tissue>
    </source>
</reference>
<feature type="transmembrane region" description="Helical" evidence="6">
    <location>
        <begin position="532"/>
        <end position="551"/>
    </location>
</feature>
<evidence type="ECO:0000256" key="6">
    <source>
        <dbReference type="SAM" id="Phobius"/>
    </source>
</evidence>
<feature type="transmembrane region" description="Helical" evidence="6">
    <location>
        <begin position="442"/>
        <end position="462"/>
    </location>
</feature>
<gene>
    <name evidence="9" type="primary">LOC108562403</name>
</gene>
<dbReference type="Gene3D" id="1.20.1250.20">
    <property type="entry name" value="MFS general substrate transporter like domains"/>
    <property type="match status" value="3"/>
</dbReference>
<keyword evidence="3 6" id="KW-0812">Transmembrane</keyword>
<organism evidence="8 9">
    <name type="scientific">Nicrophorus vespilloides</name>
    <name type="common">Boreal carrion beetle</name>
    <dbReference type="NCBI Taxonomy" id="110193"/>
    <lineage>
        <taxon>Eukaryota</taxon>
        <taxon>Metazoa</taxon>
        <taxon>Ecdysozoa</taxon>
        <taxon>Arthropoda</taxon>
        <taxon>Hexapoda</taxon>
        <taxon>Insecta</taxon>
        <taxon>Pterygota</taxon>
        <taxon>Neoptera</taxon>
        <taxon>Endopterygota</taxon>
        <taxon>Coleoptera</taxon>
        <taxon>Polyphaga</taxon>
        <taxon>Staphyliniformia</taxon>
        <taxon>Silphidae</taxon>
        <taxon>Nicrophorinae</taxon>
        <taxon>Nicrophorus</taxon>
    </lineage>
</organism>
<feature type="transmembrane region" description="Helical" evidence="6">
    <location>
        <begin position="468"/>
        <end position="488"/>
    </location>
</feature>
<evidence type="ECO:0000259" key="7">
    <source>
        <dbReference type="Pfam" id="PF12832"/>
    </source>
</evidence>
<dbReference type="InterPro" id="IPR024989">
    <property type="entry name" value="MFS_assoc_dom"/>
</dbReference>
<feature type="domain" description="Major facilitator superfamily associated" evidence="7">
    <location>
        <begin position="10"/>
        <end position="531"/>
    </location>
</feature>
<dbReference type="Proteomes" id="UP000695000">
    <property type="component" value="Unplaced"/>
</dbReference>
<evidence type="ECO:0000256" key="5">
    <source>
        <dbReference type="ARBA" id="ARBA00023136"/>
    </source>
</evidence>
<dbReference type="GeneID" id="108562403"/>
<evidence type="ECO:0000256" key="1">
    <source>
        <dbReference type="ARBA" id="ARBA00004141"/>
    </source>
</evidence>
<name>A0ABM1MNQ6_NICVS</name>
<evidence type="ECO:0000256" key="3">
    <source>
        <dbReference type="ARBA" id="ARBA00022692"/>
    </source>
</evidence>
<dbReference type="SUPFAM" id="SSF103473">
    <property type="entry name" value="MFS general substrate transporter"/>
    <property type="match status" value="1"/>
</dbReference>
<dbReference type="RefSeq" id="XP_017776206.1">
    <property type="nucleotide sequence ID" value="XM_017920717.1"/>
</dbReference>
<evidence type="ECO:0000256" key="4">
    <source>
        <dbReference type="ARBA" id="ARBA00022989"/>
    </source>
</evidence>
<feature type="transmembrane region" description="Helical" evidence="6">
    <location>
        <begin position="38"/>
        <end position="55"/>
    </location>
</feature>
<keyword evidence="8" id="KW-1185">Reference proteome</keyword>
<keyword evidence="4 6" id="KW-1133">Transmembrane helix</keyword>
<comment type="subcellular location">
    <subcellularLocation>
        <location evidence="1">Membrane</location>
        <topology evidence="1">Multi-pass membrane protein</topology>
    </subcellularLocation>
</comment>
<evidence type="ECO:0000313" key="9">
    <source>
        <dbReference type="RefSeq" id="XP_017776206.1"/>
    </source>
</evidence>
<evidence type="ECO:0000313" key="8">
    <source>
        <dbReference type="Proteomes" id="UP000695000"/>
    </source>
</evidence>
<feature type="transmembrane region" description="Helical" evidence="6">
    <location>
        <begin position="500"/>
        <end position="520"/>
    </location>
</feature>
<dbReference type="InterPro" id="IPR051717">
    <property type="entry name" value="MFS_MFSD6"/>
</dbReference>
<dbReference type="PANTHER" id="PTHR16172">
    <property type="entry name" value="MAJOR FACILITATOR SUPERFAMILY DOMAIN-CONTAINING PROTEIN 6-LIKE"/>
    <property type="match status" value="1"/>
</dbReference>
<evidence type="ECO:0000256" key="2">
    <source>
        <dbReference type="ARBA" id="ARBA00005241"/>
    </source>
</evidence>
<accession>A0ABM1MNQ6</accession>
<dbReference type="Pfam" id="PF12832">
    <property type="entry name" value="MFS_1_like"/>
    <property type="match status" value="1"/>
</dbReference>
<dbReference type="InterPro" id="IPR036259">
    <property type="entry name" value="MFS_trans_sf"/>
</dbReference>